<sequence>MHTSFHPCPIATVWRIILGLAWFFSGSCLVWQRAQAVKPQRIVIESREDFEKGDLISASLSEEGVLRPAPLVEKVAELPVDEVWWVLPSPEGDLLLGASPGGRIFRVTKDGQSTVYATIPERYPYAAALGPSGELYVGGSPGGKVYRIVKGKREELFDPKETYIWSLLWSPQGDLFVGTGIRGRVYRVNRRGSGSLYSQMEATHVRCLSWDPWAKRLLAGGSDRGVLVQFQGPGPEGSIVIADSGRQEIPRIVSLPSGDIFFLATGLPTPPASSVGGSETRGEARGDAGIPVVLAPDFSEATNPGAPSPPGPPRAGGISVEAARPVSASAIWRLDRSLYPLLLQEFKGTASTLDWLEKEKRLLVGIGGQEALLYRCTLRGEGELWAKLGTGMVSAAYADPGGTVWVVTSHPCRMYRVSTLRRGVGIYESSPLDSGLFARWGSVRVTGKGKVHIETRTGNVPRPGTSWYGWQPVRGDLCQNPPARYLQFRLRLEEDGFVNRVEVAYLPQNVPPQVTEVDVLPSGFGYTEMVSPPGPPAPKTIEQLLSEKGRVEGTESLFRLPTRYQPREGRGLRTVVWKAVDPDGDVLRYRIDYRREPGGAWQLLAKDLKEPIFTWDTSGWPDGQYRVRVEASDQADNAPGEGRSDSLESSPFVVDNTPPAVRVLFRAGDRVRFEVTDLSSGIKSVLVSTDGREFLPALPKDGMVDSQREEFEVPCPAGSSVFIRAEDQAGNVSSAVAQ</sequence>
<gene>
    <name evidence="2" type="ORF">MPNT_30091</name>
</gene>
<proteinExistence type="predicted"/>
<dbReference type="Gene3D" id="2.130.10.10">
    <property type="entry name" value="YVTN repeat-like/Quinoprotein amine dehydrogenase"/>
    <property type="match status" value="1"/>
</dbReference>
<evidence type="ECO:0000313" key="3">
    <source>
        <dbReference type="Proteomes" id="UP000663859"/>
    </source>
</evidence>
<evidence type="ECO:0000313" key="2">
    <source>
        <dbReference type="EMBL" id="CAF0699000.1"/>
    </source>
</evidence>
<organism evidence="2 3">
    <name type="scientific">Candidatus Methylacidithermus pantelleriae</name>
    <dbReference type="NCBI Taxonomy" id="2744239"/>
    <lineage>
        <taxon>Bacteria</taxon>
        <taxon>Pseudomonadati</taxon>
        <taxon>Verrucomicrobiota</taxon>
        <taxon>Methylacidiphilae</taxon>
        <taxon>Methylacidiphilales</taxon>
        <taxon>Methylacidiphilaceae</taxon>
        <taxon>Candidatus Methylacidithermus</taxon>
    </lineage>
</organism>
<protein>
    <recommendedName>
        <fullName evidence="4">Fibronectin type-III domain-containing protein</fullName>
    </recommendedName>
</protein>
<evidence type="ECO:0008006" key="4">
    <source>
        <dbReference type="Google" id="ProtNLM"/>
    </source>
</evidence>
<dbReference type="SUPFAM" id="SSF101898">
    <property type="entry name" value="NHL repeat"/>
    <property type="match status" value="1"/>
</dbReference>
<accession>A0A8J2FWG9</accession>
<comment type="caution">
    <text evidence="2">The sequence shown here is derived from an EMBL/GenBank/DDBJ whole genome shotgun (WGS) entry which is preliminary data.</text>
</comment>
<dbReference type="Proteomes" id="UP000663859">
    <property type="component" value="Unassembled WGS sequence"/>
</dbReference>
<reference evidence="2" key="1">
    <citation type="submission" date="2021-02" db="EMBL/GenBank/DDBJ databases">
        <authorList>
            <person name="Cremers G."/>
            <person name="Picone N."/>
        </authorList>
    </citation>
    <scope>NUCLEOTIDE SEQUENCE</scope>
    <source>
        <strain evidence="2">PQ17</strain>
    </source>
</reference>
<dbReference type="EMBL" id="CAJNOB010000023">
    <property type="protein sequence ID" value="CAF0699000.1"/>
    <property type="molecule type" value="Genomic_DNA"/>
</dbReference>
<dbReference type="InterPro" id="IPR015943">
    <property type="entry name" value="WD40/YVTN_repeat-like_dom_sf"/>
</dbReference>
<evidence type="ECO:0000256" key="1">
    <source>
        <dbReference type="SAM" id="MobiDB-lite"/>
    </source>
</evidence>
<name>A0A8J2FWG9_9BACT</name>
<feature type="region of interest" description="Disordered" evidence="1">
    <location>
        <begin position="297"/>
        <end position="319"/>
    </location>
</feature>
<dbReference type="InterPro" id="IPR036116">
    <property type="entry name" value="FN3_sf"/>
</dbReference>
<keyword evidence="3" id="KW-1185">Reference proteome</keyword>
<dbReference type="AlphaFoldDB" id="A0A8J2FWG9"/>
<dbReference type="SUPFAM" id="SSF49265">
    <property type="entry name" value="Fibronectin type III"/>
    <property type="match status" value="1"/>
</dbReference>